<dbReference type="FunFam" id="3.30.70.1010:FF:000001">
    <property type="entry name" value="Elongation factor 1-gamma 1"/>
    <property type="match status" value="1"/>
</dbReference>
<dbReference type="PANTHER" id="PTHR43986:SF1">
    <property type="entry name" value="ELONGATION FACTOR 1-GAMMA"/>
    <property type="match status" value="1"/>
</dbReference>
<name>A0A814AVS9_9BILA</name>
<evidence type="ECO:0000259" key="6">
    <source>
        <dbReference type="PROSITE" id="PS50404"/>
    </source>
</evidence>
<dbReference type="Gene3D" id="3.40.30.10">
    <property type="entry name" value="Glutaredoxin"/>
    <property type="match status" value="1"/>
</dbReference>
<dbReference type="SUPFAM" id="SSF89942">
    <property type="entry name" value="eEF1-gamma domain"/>
    <property type="match status" value="1"/>
</dbReference>
<keyword evidence="1 3" id="KW-0251">Elongation factor</keyword>
<gene>
    <name evidence="8" type="ORF">PYM288_LOCUS10502</name>
</gene>
<evidence type="ECO:0000256" key="3">
    <source>
        <dbReference type="PROSITE-ProRule" id="PRU00519"/>
    </source>
</evidence>
<dbReference type="SFLD" id="SFLDS00019">
    <property type="entry name" value="Glutathione_Transferase_(cytos"/>
    <property type="match status" value="1"/>
</dbReference>
<dbReference type="PROSITE" id="PS50040">
    <property type="entry name" value="EF1G_C"/>
    <property type="match status" value="1"/>
</dbReference>
<evidence type="ECO:0000256" key="4">
    <source>
        <dbReference type="SAM" id="MobiDB-lite"/>
    </source>
</evidence>
<dbReference type="PANTHER" id="PTHR43986">
    <property type="entry name" value="ELONGATION FACTOR 1-GAMMA"/>
    <property type="match status" value="1"/>
</dbReference>
<dbReference type="PROSITE" id="PS50405">
    <property type="entry name" value="GST_CTER"/>
    <property type="match status" value="1"/>
</dbReference>
<dbReference type="SUPFAM" id="SSF47616">
    <property type="entry name" value="GST C-terminal domain-like"/>
    <property type="match status" value="1"/>
</dbReference>
<reference evidence="8" key="1">
    <citation type="submission" date="2021-02" db="EMBL/GenBank/DDBJ databases">
        <authorList>
            <person name="Nowell W R."/>
        </authorList>
    </citation>
    <scope>NUCLEOTIDE SEQUENCE</scope>
</reference>
<evidence type="ECO:0000256" key="1">
    <source>
        <dbReference type="ARBA" id="ARBA00022768"/>
    </source>
</evidence>
<dbReference type="SMART" id="SM01183">
    <property type="entry name" value="EF1G"/>
    <property type="match status" value="1"/>
</dbReference>
<dbReference type="SFLD" id="SFLDG00358">
    <property type="entry name" value="Main_(cytGST)"/>
    <property type="match status" value="1"/>
</dbReference>
<accession>A0A814AVS9</accession>
<dbReference type="AlphaFoldDB" id="A0A814AVS9"/>
<dbReference type="Proteomes" id="UP000663854">
    <property type="component" value="Unassembled WGS sequence"/>
</dbReference>
<dbReference type="InterPro" id="IPR036249">
    <property type="entry name" value="Thioredoxin-like_sf"/>
</dbReference>
<dbReference type="Pfam" id="PF02798">
    <property type="entry name" value="GST_N"/>
    <property type="match status" value="1"/>
</dbReference>
<dbReference type="InterPro" id="IPR050802">
    <property type="entry name" value="EF-GSTs"/>
</dbReference>
<comment type="caution">
    <text evidence="8">The sequence shown here is derived from an EMBL/GenBank/DDBJ whole genome shotgun (WGS) entry which is preliminary data.</text>
</comment>
<dbReference type="Gene3D" id="1.20.1050.10">
    <property type="match status" value="1"/>
</dbReference>
<dbReference type="InterPro" id="IPR010987">
    <property type="entry name" value="Glutathione-S-Trfase_C-like"/>
</dbReference>
<evidence type="ECO:0008006" key="10">
    <source>
        <dbReference type="Google" id="ProtNLM"/>
    </source>
</evidence>
<protein>
    <recommendedName>
        <fullName evidence="10">Elongation factor 1-gamma</fullName>
    </recommendedName>
</protein>
<dbReference type="GO" id="GO:0005737">
    <property type="term" value="C:cytoplasm"/>
    <property type="evidence" value="ECO:0007669"/>
    <property type="project" value="TreeGrafter"/>
</dbReference>
<dbReference type="EMBL" id="CAJNOH010000165">
    <property type="protein sequence ID" value="CAF0920592.1"/>
    <property type="molecule type" value="Genomic_DNA"/>
</dbReference>
<dbReference type="InterPro" id="IPR001662">
    <property type="entry name" value="EF1B_G_C"/>
</dbReference>
<feature type="domain" description="GST N-terminal" evidence="6">
    <location>
        <begin position="6"/>
        <end position="90"/>
    </location>
</feature>
<dbReference type="GO" id="GO:0003746">
    <property type="term" value="F:translation elongation factor activity"/>
    <property type="evidence" value="ECO:0007669"/>
    <property type="project" value="UniProtKB-UniRule"/>
</dbReference>
<dbReference type="Pfam" id="PF00043">
    <property type="entry name" value="GST_C"/>
    <property type="match status" value="1"/>
</dbReference>
<evidence type="ECO:0000256" key="2">
    <source>
        <dbReference type="ARBA" id="ARBA00022917"/>
    </source>
</evidence>
<dbReference type="CDD" id="cd03044">
    <property type="entry name" value="GST_N_EF1Bgamma"/>
    <property type="match status" value="1"/>
</dbReference>
<dbReference type="InterPro" id="IPR036433">
    <property type="entry name" value="EF1B_G_C_sf"/>
</dbReference>
<dbReference type="FunFam" id="1.20.1050.10:FF:000006">
    <property type="entry name" value="Elongation factor 1 gamma"/>
    <property type="match status" value="1"/>
</dbReference>
<dbReference type="GO" id="GO:0005634">
    <property type="term" value="C:nucleus"/>
    <property type="evidence" value="ECO:0007669"/>
    <property type="project" value="TreeGrafter"/>
</dbReference>
<keyword evidence="2 3" id="KW-0648">Protein biosynthesis</keyword>
<feature type="domain" description="EF-1-gamma C-terminal" evidence="5">
    <location>
        <begin position="302"/>
        <end position="461"/>
    </location>
</feature>
<dbReference type="Pfam" id="PF00647">
    <property type="entry name" value="EF1G"/>
    <property type="match status" value="1"/>
</dbReference>
<evidence type="ECO:0000259" key="5">
    <source>
        <dbReference type="PROSITE" id="PS50040"/>
    </source>
</evidence>
<feature type="region of interest" description="Disordered" evidence="4">
    <location>
        <begin position="230"/>
        <end position="310"/>
    </location>
</feature>
<organism evidence="8 9">
    <name type="scientific">Rotaria sordida</name>
    <dbReference type="NCBI Taxonomy" id="392033"/>
    <lineage>
        <taxon>Eukaryota</taxon>
        <taxon>Metazoa</taxon>
        <taxon>Spiralia</taxon>
        <taxon>Gnathifera</taxon>
        <taxon>Rotifera</taxon>
        <taxon>Eurotatoria</taxon>
        <taxon>Bdelloidea</taxon>
        <taxon>Philodinida</taxon>
        <taxon>Philodinidae</taxon>
        <taxon>Rotaria</taxon>
    </lineage>
</organism>
<dbReference type="InterPro" id="IPR004046">
    <property type="entry name" value="GST_C"/>
</dbReference>
<dbReference type="Gene3D" id="3.30.70.1010">
    <property type="entry name" value="Translation elongation factor EF1B, gamma chain, conserved domain"/>
    <property type="match status" value="1"/>
</dbReference>
<dbReference type="InterPro" id="IPR040079">
    <property type="entry name" value="Glutathione_S-Trfase"/>
</dbReference>
<evidence type="ECO:0000313" key="9">
    <source>
        <dbReference type="Proteomes" id="UP000663854"/>
    </source>
</evidence>
<dbReference type="InterPro" id="IPR036282">
    <property type="entry name" value="Glutathione-S-Trfase_C_sf"/>
</dbReference>
<dbReference type="CDD" id="cd03181">
    <property type="entry name" value="GST_C_EF1Bgamma_like"/>
    <property type="match status" value="1"/>
</dbReference>
<sequence length="461" mass="53932">MASNKSNGTLYTYPGNIHGFKAQIAARYGGTQLTIANENQFKMNETNQSEEYVRKFPTGKVPAYENDAGIYLFESNAIAHFLSNEQLRGTTLVEQSEIIQWIEYSEREIYPVSTTLVYPCMGILQFNKSHNEHAKAELKLILQLLNDYLRTRTYLVGERITLADITIVCDLLLLFEWIIEPCMRDTHPNLTRWFLTLINQKEFQTVIGTNFQLCEKTAIFDAKKFAELSHRNHVPQTQPRPKDLSQHSHEHVEEVKSKKEKKSAKEEQKPATKSKEKEQKEDDNTNAGDDETDEVYANEPKQKDPFADMPKPTFNMDEFKRVYSNEDTAEKAIPYFWTNFDKQHCSIWFCEYKYPEDLTQIFMTCNLISGFFQRLDKLRKHAFASMCVFGENNNNTIAGIWIWRGHELAFELSSDWQVDYESYTWKRLSVDDENTKKLVNQYLLWEAEHNGKKFNQGKIFK</sequence>
<evidence type="ECO:0000259" key="7">
    <source>
        <dbReference type="PROSITE" id="PS50405"/>
    </source>
</evidence>
<proteinExistence type="predicted"/>
<dbReference type="InterPro" id="IPR004045">
    <property type="entry name" value="Glutathione_S-Trfase_N"/>
</dbReference>
<dbReference type="PROSITE" id="PS50404">
    <property type="entry name" value="GST_NTER"/>
    <property type="match status" value="1"/>
</dbReference>
<evidence type="ECO:0000313" key="8">
    <source>
        <dbReference type="EMBL" id="CAF0920592.1"/>
    </source>
</evidence>
<feature type="compositionally biased region" description="Basic and acidic residues" evidence="4">
    <location>
        <begin position="240"/>
        <end position="283"/>
    </location>
</feature>
<feature type="domain" description="GST C-terminal" evidence="7">
    <location>
        <begin position="91"/>
        <end position="225"/>
    </location>
</feature>
<dbReference type="SUPFAM" id="SSF52833">
    <property type="entry name" value="Thioredoxin-like"/>
    <property type="match status" value="1"/>
</dbReference>